<dbReference type="Pfam" id="PF01042">
    <property type="entry name" value="Ribonuc_L-PSP"/>
    <property type="match status" value="1"/>
</dbReference>
<dbReference type="Gene3D" id="3.30.1330.40">
    <property type="entry name" value="RutC-like"/>
    <property type="match status" value="1"/>
</dbReference>
<dbReference type="AlphaFoldDB" id="A0A2A3MLX2"/>
<dbReference type="SUPFAM" id="SSF55298">
    <property type="entry name" value="YjgF-like"/>
    <property type="match status" value="1"/>
</dbReference>
<dbReference type="RefSeq" id="WP_096003730.1">
    <property type="nucleotide sequence ID" value="NZ_NTMR01000003.1"/>
</dbReference>
<organism evidence="2 3">
    <name type="scientific">Pseudomonas abyssi</name>
    <dbReference type="NCBI Taxonomy" id="170540"/>
    <lineage>
        <taxon>Bacteria</taxon>
        <taxon>Pseudomonadati</taxon>
        <taxon>Pseudomonadota</taxon>
        <taxon>Gammaproteobacteria</taxon>
        <taxon>Pseudomonadales</taxon>
        <taxon>Pseudomonadaceae</taxon>
        <taxon>Pseudomonas</taxon>
    </lineage>
</organism>
<evidence type="ECO:0008006" key="4">
    <source>
        <dbReference type="Google" id="ProtNLM"/>
    </source>
</evidence>
<comment type="caution">
    <text evidence="2">The sequence shown here is derived from an EMBL/GenBank/DDBJ whole genome shotgun (WGS) entry which is preliminary data.</text>
</comment>
<reference evidence="2 3" key="1">
    <citation type="submission" date="2017-09" db="EMBL/GenBank/DDBJ databases">
        <title>Pseudomonas abyssi sp. nov. isolated from Abyssopelagic Water.</title>
        <authorList>
            <person name="Wei Y."/>
        </authorList>
    </citation>
    <scope>NUCLEOTIDE SEQUENCE [LARGE SCALE GENOMIC DNA]</scope>
    <source>
        <strain evidence="2 3">MT5</strain>
    </source>
</reference>
<dbReference type="EMBL" id="NTMR01000003">
    <property type="protein sequence ID" value="PBK05792.1"/>
    <property type="molecule type" value="Genomic_DNA"/>
</dbReference>
<sequence length="147" mass="15556">MPDQRPTQPLQAINPPGLYDPTPNGYSHLMLTPTNVRWLFVAGQGAEDVSGRLPDDFADQLTHCLSNLQYALAAGGAHFSQVVKLTVLVVDHSEARLALISAALAKAAGDNPAPACTLIPVPRLALDGMLIEIDAVACLPASEEHRA</sequence>
<dbReference type="GO" id="GO:0005829">
    <property type="term" value="C:cytosol"/>
    <property type="evidence" value="ECO:0007669"/>
    <property type="project" value="TreeGrafter"/>
</dbReference>
<keyword evidence="3" id="KW-1185">Reference proteome</keyword>
<dbReference type="GO" id="GO:0019239">
    <property type="term" value="F:deaminase activity"/>
    <property type="evidence" value="ECO:0007669"/>
    <property type="project" value="TreeGrafter"/>
</dbReference>
<evidence type="ECO:0000256" key="1">
    <source>
        <dbReference type="ARBA" id="ARBA00010552"/>
    </source>
</evidence>
<dbReference type="Proteomes" id="UP000242313">
    <property type="component" value="Unassembled WGS sequence"/>
</dbReference>
<proteinExistence type="inferred from homology"/>
<dbReference type="CDD" id="cd00448">
    <property type="entry name" value="YjgF_YER057c_UK114_family"/>
    <property type="match status" value="1"/>
</dbReference>
<dbReference type="InterPro" id="IPR006175">
    <property type="entry name" value="YjgF/YER057c/UK114"/>
</dbReference>
<name>A0A2A3MLX2_9PSED</name>
<protein>
    <recommendedName>
        <fullName evidence="4">Enamine deaminase RidA</fullName>
    </recommendedName>
</protein>
<dbReference type="InterPro" id="IPR035959">
    <property type="entry name" value="RutC-like_sf"/>
</dbReference>
<evidence type="ECO:0000313" key="3">
    <source>
        <dbReference type="Proteomes" id="UP000242313"/>
    </source>
</evidence>
<evidence type="ECO:0000313" key="2">
    <source>
        <dbReference type="EMBL" id="PBK05792.1"/>
    </source>
</evidence>
<dbReference type="PANTHER" id="PTHR11803:SF58">
    <property type="entry name" value="PROTEIN HMF1-RELATED"/>
    <property type="match status" value="1"/>
</dbReference>
<comment type="similarity">
    <text evidence="1">Belongs to the RutC family.</text>
</comment>
<dbReference type="PANTHER" id="PTHR11803">
    <property type="entry name" value="2-IMINOBUTANOATE/2-IMINOPROPANOATE DEAMINASE RIDA"/>
    <property type="match status" value="1"/>
</dbReference>
<gene>
    <name evidence="2" type="ORF">CNQ84_04660</name>
</gene>
<accession>A0A2A3MLX2</accession>